<name>A0A1I3LLU0_9SPIR</name>
<proteinExistence type="predicted"/>
<gene>
    <name evidence="1" type="ORF">SAMN04487775_10757</name>
</gene>
<dbReference type="AlphaFoldDB" id="A0A1I3LLU0"/>
<reference evidence="2" key="1">
    <citation type="submission" date="2016-10" db="EMBL/GenBank/DDBJ databases">
        <authorList>
            <person name="Varghese N."/>
            <person name="Submissions S."/>
        </authorList>
    </citation>
    <scope>NUCLEOTIDE SEQUENCE [LARGE SCALE GENOMIC DNA]</scope>
    <source>
        <strain evidence="2">XBD1002</strain>
    </source>
</reference>
<evidence type="ECO:0000313" key="1">
    <source>
        <dbReference type="EMBL" id="SFI85510.1"/>
    </source>
</evidence>
<keyword evidence="2" id="KW-1185">Reference proteome</keyword>
<sequence>MIEWIVFGFVVFFIFLIIILSNSSTTYKDPTIIEEARKVLEKESKRPEFIKEFGTYLSQYPEYKKIYYDELKEKFAEYDQPLPDIFELNEFLHTINFEAVFANNYYMIVPVGTIDFEEKKNYLNTRN</sequence>
<accession>A0A1I3LLU0</accession>
<protein>
    <submittedName>
        <fullName evidence="1">Uncharacterized protein</fullName>
    </submittedName>
</protein>
<dbReference type="RefSeq" id="WP_074932249.1">
    <property type="nucleotide sequence ID" value="NZ_FORI01000007.1"/>
</dbReference>
<evidence type="ECO:0000313" key="2">
    <source>
        <dbReference type="Proteomes" id="UP000182737"/>
    </source>
</evidence>
<dbReference type="EMBL" id="FORI01000007">
    <property type="protein sequence ID" value="SFI85510.1"/>
    <property type="molecule type" value="Genomic_DNA"/>
</dbReference>
<organism evidence="1 2">
    <name type="scientific">Treponema bryantii</name>
    <dbReference type="NCBI Taxonomy" id="163"/>
    <lineage>
        <taxon>Bacteria</taxon>
        <taxon>Pseudomonadati</taxon>
        <taxon>Spirochaetota</taxon>
        <taxon>Spirochaetia</taxon>
        <taxon>Spirochaetales</taxon>
        <taxon>Treponemataceae</taxon>
        <taxon>Treponema</taxon>
    </lineage>
</organism>
<dbReference type="Proteomes" id="UP000182737">
    <property type="component" value="Unassembled WGS sequence"/>
</dbReference>